<dbReference type="SUPFAM" id="SSF52777">
    <property type="entry name" value="CoA-dependent acyltransferases"/>
    <property type="match status" value="1"/>
</dbReference>
<feature type="compositionally biased region" description="Pro residues" evidence="11">
    <location>
        <begin position="200"/>
        <end position="224"/>
    </location>
</feature>
<dbReference type="Pfam" id="PF00364">
    <property type="entry name" value="Biotin_lipoyl"/>
    <property type="match status" value="1"/>
</dbReference>
<dbReference type="Gene3D" id="2.40.50.100">
    <property type="match status" value="1"/>
</dbReference>
<evidence type="ECO:0000256" key="4">
    <source>
        <dbReference type="ARBA" id="ARBA00022532"/>
    </source>
</evidence>
<keyword evidence="6 10" id="KW-0450">Lipoyl</keyword>
<organism evidence="13 14">
    <name type="scientific">Amphimedon queenslandica</name>
    <name type="common">Sponge</name>
    <dbReference type="NCBI Taxonomy" id="400682"/>
    <lineage>
        <taxon>Eukaryota</taxon>
        <taxon>Metazoa</taxon>
        <taxon>Porifera</taxon>
        <taxon>Demospongiae</taxon>
        <taxon>Heteroscleromorpha</taxon>
        <taxon>Haplosclerida</taxon>
        <taxon>Niphatidae</taxon>
        <taxon>Amphimedon</taxon>
    </lineage>
</organism>
<evidence type="ECO:0000313" key="14">
    <source>
        <dbReference type="Proteomes" id="UP000007879"/>
    </source>
</evidence>
<evidence type="ECO:0000256" key="9">
    <source>
        <dbReference type="ARBA" id="ARBA00046046"/>
    </source>
</evidence>
<comment type="similarity">
    <text evidence="3 10">Belongs to the 2-oxoacid dehydrogenase family.</text>
</comment>
<feature type="region of interest" description="Disordered" evidence="11">
    <location>
        <begin position="158"/>
        <end position="247"/>
    </location>
</feature>
<evidence type="ECO:0000313" key="13">
    <source>
        <dbReference type="EnsemblMetazoa" id="XP_019850565.1"/>
    </source>
</evidence>
<dbReference type="RefSeq" id="XP_019850565.1">
    <property type="nucleotide sequence ID" value="XM_019995006.1"/>
</dbReference>
<evidence type="ECO:0000256" key="10">
    <source>
        <dbReference type="RuleBase" id="RU003423"/>
    </source>
</evidence>
<dbReference type="GO" id="GO:0005739">
    <property type="term" value="C:mitochondrion"/>
    <property type="evidence" value="ECO:0007669"/>
    <property type="project" value="TreeGrafter"/>
</dbReference>
<evidence type="ECO:0000256" key="3">
    <source>
        <dbReference type="ARBA" id="ARBA00007317"/>
    </source>
</evidence>
<comment type="pathway">
    <text evidence="2">Amino-acid degradation; L-lysine degradation via saccharopine pathway; glutaryl-CoA from L-lysine: step 6/6.</text>
</comment>
<dbReference type="GO" id="GO:0004149">
    <property type="term" value="F:dihydrolipoyllysine-residue succinyltransferase activity"/>
    <property type="evidence" value="ECO:0007669"/>
    <property type="project" value="TreeGrafter"/>
</dbReference>
<evidence type="ECO:0000256" key="1">
    <source>
        <dbReference type="ARBA" id="ARBA00001938"/>
    </source>
</evidence>
<dbReference type="PROSITE" id="PS00189">
    <property type="entry name" value="LIPOYL"/>
    <property type="match status" value="1"/>
</dbReference>
<dbReference type="Proteomes" id="UP000007879">
    <property type="component" value="Unassembled WGS sequence"/>
</dbReference>
<dbReference type="AlphaFoldDB" id="A0AAN0J0P0"/>
<dbReference type="SUPFAM" id="SSF51230">
    <property type="entry name" value="Single hybrid motif"/>
    <property type="match status" value="1"/>
</dbReference>
<feature type="domain" description="Lipoyl-binding" evidence="12">
    <location>
        <begin position="80"/>
        <end position="155"/>
    </location>
</feature>
<evidence type="ECO:0000256" key="11">
    <source>
        <dbReference type="SAM" id="MobiDB-lite"/>
    </source>
</evidence>
<dbReference type="Pfam" id="PF00198">
    <property type="entry name" value="2-oxoacid_dh"/>
    <property type="match status" value="1"/>
</dbReference>
<keyword evidence="14" id="KW-1185">Reference proteome</keyword>
<evidence type="ECO:0000256" key="7">
    <source>
        <dbReference type="ARBA" id="ARBA00022946"/>
    </source>
</evidence>
<dbReference type="PANTHER" id="PTHR43416:SF5">
    <property type="entry name" value="DIHYDROLIPOYLLYSINE-RESIDUE SUCCINYLTRANSFERASE COMPONENT OF 2-OXOGLUTARATE DEHYDROGENASE COMPLEX, MITOCHONDRIAL"/>
    <property type="match status" value="1"/>
</dbReference>
<proteinExistence type="inferred from homology"/>
<keyword evidence="5 10" id="KW-0808">Transferase</keyword>
<protein>
    <recommendedName>
        <fullName evidence="10">Dihydrolipoamide acetyltransferase component of pyruvate dehydrogenase complex</fullName>
        <ecNumber evidence="10">2.3.1.-</ecNumber>
    </recommendedName>
</protein>
<accession>A0AAN0J0P0</accession>
<evidence type="ECO:0000256" key="2">
    <source>
        <dbReference type="ARBA" id="ARBA00005145"/>
    </source>
</evidence>
<evidence type="ECO:0000259" key="12">
    <source>
        <dbReference type="PROSITE" id="PS50968"/>
    </source>
</evidence>
<dbReference type="EC" id="2.3.1.-" evidence="10"/>
<reference evidence="14" key="1">
    <citation type="journal article" date="2010" name="Nature">
        <title>The Amphimedon queenslandica genome and the evolution of animal complexity.</title>
        <authorList>
            <person name="Srivastava M."/>
            <person name="Simakov O."/>
            <person name="Chapman J."/>
            <person name="Fahey B."/>
            <person name="Gauthier M.E."/>
            <person name="Mitros T."/>
            <person name="Richards G.S."/>
            <person name="Conaco C."/>
            <person name="Dacre M."/>
            <person name="Hellsten U."/>
            <person name="Larroux C."/>
            <person name="Putnam N.H."/>
            <person name="Stanke M."/>
            <person name="Adamska M."/>
            <person name="Darling A."/>
            <person name="Degnan S.M."/>
            <person name="Oakley T.H."/>
            <person name="Plachetzki D.C."/>
            <person name="Zhai Y."/>
            <person name="Adamski M."/>
            <person name="Calcino A."/>
            <person name="Cummins S.F."/>
            <person name="Goodstein D.M."/>
            <person name="Harris C."/>
            <person name="Jackson D.J."/>
            <person name="Leys S.P."/>
            <person name="Shu S."/>
            <person name="Woodcroft B.J."/>
            <person name="Vervoort M."/>
            <person name="Kosik K.S."/>
            <person name="Manning G."/>
            <person name="Degnan B.M."/>
            <person name="Rokhsar D.S."/>
        </authorList>
    </citation>
    <scope>NUCLEOTIDE SEQUENCE [LARGE SCALE GENOMIC DNA]</scope>
</reference>
<name>A0AAN0J0P0_AMPQE</name>
<comment type="function">
    <text evidence="9">Dihydrolipoamide succinyltransferase (E2) component of the 2-oxoglutarate dehydrogenase complex. The 2-oxoglutarate dehydrogenase complex catalyzes the overall conversion of 2-oxoglutarate to succinyl-CoA and CO(2). The 2-oxoglutarate dehydrogenase complex is mainly active in the mitochondrion. A fraction of the 2-oxoglutarate dehydrogenase complex also localizes in the nucleus and is required for lysine succinylation of histones: associates with KAT2A on chromatin and provides succinyl-CoA to histone succinyltransferase KAT2A.</text>
</comment>
<reference evidence="13" key="2">
    <citation type="submission" date="2024-06" db="UniProtKB">
        <authorList>
            <consortium name="EnsemblMetazoa"/>
        </authorList>
    </citation>
    <scope>IDENTIFICATION</scope>
</reference>
<dbReference type="InterPro" id="IPR011053">
    <property type="entry name" value="Single_hybrid_motif"/>
</dbReference>
<evidence type="ECO:0000256" key="8">
    <source>
        <dbReference type="ARBA" id="ARBA00023315"/>
    </source>
</evidence>
<sequence>MFCLRGRELLPRLLHRHSSCLAPGKLRSNVVTASHIDSVSKSSKLSLPISSGSHHRLLASVLSPIKFQRFVSSSSILCNEYKIVNTPAFAESISEGDVKWDKNVGDFVKEDEIIAEIETDKTAIPIPSPVFGIIEEIFVPDGEKVVAGDQLCKIKVSAEAPPPTASPPTPKESATPPPPPPSPPSAPPPPSAPSAAGPIPTTPPPPPPLPTMPLGNIPPPPPLPSFSAPSQSVGVVSRSEKRTKMSRMRQRIAERLKEAQNVNAMLTTFNEVDMSSVIELRKKFQDAFVKKHGIKLGFMSPFVKAACSALEDQPVVNAVIDNNEIIYRDYIDISVAVATPKGLVVPVVRNVNVMNYADIEKEIASLGQKVFSDAF</sequence>
<dbReference type="CDD" id="cd06849">
    <property type="entry name" value="lipoyl_domain"/>
    <property type="match status" value="1"/>
</dbReference>
<dbReference type="GO" id="GO:0006099">
    <property type="term" value="P:tricarboxylic acid cycle"/>
    <property type="evidence" value="ECO:0007669"/>
    <property type="project" value="UniProtKB-KW"/>
</dbReference>
<evidence type="ECO:0000256" key="5">
    <source>
        <dbReference type="ARBA" id="ARBA00022679"/>
    </source>
</evidence>
<keyword evidence="7" id="KW-0809">Transit peptide</keyword>
<dbReference type="InterPro" id="IPR050537">
    <property type="entry name" value="2-oxoacid_dehydrogenase"/>
</dbReference>
<evidence type="ECO:0000256" key="6">
    <source>
        <dbReference type="ARBA" id="ARBA00022823"/>
    </source>
</evidence>
<dbReference type="EnsemblMetazoa" id="XM_019995006.1">
    <property type="protein sequence ID" value="XP_019850565.1"/>
    <property type="gene ID" value="LOC100633634"/>
</dbReference>
<dbReference type="Gene3D" id="3.30.559.10">
    <property type="entry name" value="Chloramphenicol acetyltransferase-like domain"/>
    <property type="match status" value="1"/>
</dbReference>
<feature type="compositionally biased region" description="Pro residues" evidence="11">
    <location>
        <begin position="160"/>
        <end position="192"/>
    </location>
</feature>
<dbReference type="GeneID" id="100633634"/>
<dbReference type="PANTHER" id="PTHR43416">
    <property type="entry name" value="DIHYDROLIPOYLLYSINE-RESIDUE SUCCINYLTRANSFERASE COMPONENT OF 2-OXOGLUTARATE DEHYDROGENASE COMPLEX, MITOCHONDRIAL-RELATED"/>
    <property type="match status" value="1"/>
</dbReference>
<dbReference type="InterPro" id="IPR003016">
    <property type="entry name" value="2-oxoA_DH_lipoyl-BS"/>
</dbReference>
<keyword evidence="8 10" id="KW-0012">Acyltransferase</keyword>
<dbReference type="PROSITE" id="PS50968">
    <property type="entry name" value="BIOTINYL_LIPOYL"/>
    <property type="match status" value="1"/>
</dbReference>
<dbReference type="InterPro" id="IPR000089">
    <property type="entry name" value="Biotin_lipoyl"/>
</dbReference>
<comment type="cofactor">
    <cofactor evidence="1 10">
        <name>(R)-lipoate</name>
        <dbReference type="ChEBI" id="CHEBI:83088"/>
    </cofactor>
</comment>
<dbReference type="InterPro" id="IPR023213">
    <property type="entry name" value="CAT-like_dom_sf"/>
</dbReference>
<dbReference type="InterPro" id="IPR001078">
    <property type="entry name" value="2-oxoacid_DH_actylTfrase"/>
</dbReference>
<keyword evidence="4" id="KW-0816">Tricarboxylic acid cycle</keyword>
<dbReference type="KEGG" id="aqu:100633634"/>